<keyword evidence="6" id="KW-0902">Two-component regulatory system</keyword>
<dbReference type="SUPFAM" id="SSF55874">
    <property type="entry name" value="ATPase domain of HSP90 chaperone/DNA topoisomerase II/histidine kinase"/>
    <property type="match status" value="1"/>
</dbReference>
<evidence type="ECO:0000256" key="8">
    <source>
        <dbReference type="SAM" id="Phobius"/>
    </source>
</evidence>
<dbReference type="PANTHER" id="PTHR45453:SF1">
    <property type="entry name" value="PHOSPHATE REGULON SENSOR PROTEIN PHOR"/>
    <property type="match status" value="1"/>
</dbReference>
<dbReference type="Pfam" id="PF02518">
    <property type="entry name" value="HATPase_c"/>
    <property type="match status" value="1"/>
</dbReference>
<dbReference type="CDD" id="cd00082">
    <property type="entry name" value="HisKA"/>
    <property type="match status" value="1"/>
</dbReference>
<name>A0A3S2Y2L2_9SPHI</name>
<keyword evidence="11" id="KW-1185">Reference proteome</keyword>
<evidence type="ECO:0000313" key="10">
    <source>
        <dbReference type="EMBL" id="RVU00469.1"/>
    </source>
</evidence>
<dbReference type="InterPro" id="IPR003594">
    <property type="entry name" value="HATPase_dom"/>
</dbReference>
<dbReference type="EC" id="2.7.13.3" evidence="2"/>
<proteinExistence type="predicted"/>
<evidence type="ECO:0000256" key="1">
    <source>
        <dbReference type="ARBA" id="ARBA00000085"/>
    </source>
</evidence>
<dbReference type="GO" id="GO:0005886">
    <property type="term" value="C:plasma membrane"/>
    <property type="evidence" value="ECO:0007669"/>
    <property type="project" value="TreeGrafter"/>
</dbReference>
<dbReference type="InterPro" id="IPR011990">
    <property type="entry name" value="TPR-like_helical_dom_sf"/>
</dbReference>
<evidence type="ECO:0000256" key="3">
    <source>
        <dbReference type="ARBA" id="ARBA00022553"/>
    </source>
</evidence>
<dbReference type="GO" id="GO:0016036">
    <property type="term" value="P:cellular response to phosphate starvation"/>
    <property type="evidence" value="ECO:0007669"/>
    <property type="project" value="TreeGrafter"/>
</dbReference>
<keyword evidence="4" id="KW-0808">Transferase</keyword>
<dbReference type="SUPFAM" id="SSF47384">
    <property type="entry name" value="Homodimeric domain of signal transducing histidine kinase"/>
    <property type="match status" value="1"/>
</dbReference>
<evidence type="ECO:0000256" key="5">
    <source>
        <dbReference type="ARBA" id="ARBA00022777"/>
    </source>
</evidence>
<accession>A0A3S2Y2L2</accession>
<dbReference type="EMBL" id="SACK01000005">
    <property type="protein sequence ID" value="RVU00469.1"/>
    <property type="molecule type" value="Genomic_DNA"/>
</dbReference>
<dbReference type="PROSITE" id="PS50005">
    <property type="entry name" value="TPR"/>
    <property type="match status" value="3"/>
</dbReference>
<dbReference type="AlphaFoldDB" id="A0A3S2Y2L2"/>
<keyword evidence="7" id="KW-0802">TPR repeat</keyword>
<dbReference type="OrthoDB" id="9810447at2"/>
<dbReference type="InterPro" id="IPR004358">
    <property type="entry name" value="Sig_transdc_His_kin-like_C"/>
</dbReference>
<sequence length="654" mass="73376">MLKSIPAKILLAILLPLMCFADIKTDSLLNRLKKITPRKGSDTARVNLINQIADAYRYTNADSSVAFAKKAIQLAGKSKYFKGEANGLYMLGSTYYVMGNYFASLEAASQLATISDRAGYKLGIANAYHLRGLVFLSQDEFDDAIVDFEKSLKEALQLNNKRKLTMLYFNIGICYDEMKKPEKAFEYLNKGMQVSKEIGDEHMVSMTNNRLGEVFFKIGQYKEAILFHQKVLKAEYQDNWENAFAYSGLAQAQYALKQYEQAIINAQKSVVLARKTSSLWDEVRALKILAKAHAAKGNYKAAYDSNVLMNKLDDSLNNESRQQKINYLQLKQQRSDNLRLVKDNEVHEQKSKFNRLLIGGIGLLAACISIFAVVITRSNMNKTSLNKKLERRNKAIALQKDEIYHQNERLDQLNQTKNQLFSVISHDLRGPFASMIQTIEFIRSGDVEDDEKELILERFYQQVGHIAGMVNNLLLWANSQLTGIKSEATKIDVKTLVQETIAVSEFLATDKNINLIHDNDAVTPAFADPDHVRIIVQNIIGNAIKFTPKGGTITIDYPSNEKYCVIRIKDTGVGITPEKMHKLFKIVGKGISGYGTNNEVGAGIGLLLIKQFVDVNKGEIKIHSEPGAGTEVLVCLPKFEVNKQPESNNFAHSA</sequence>
<evidence type="ECO:0000256" key="2">
    <source>
        <dbReference type="ARBA" id="ARBA00012438"/>
    </source>
</evidence>
<dbReference type="SUPFAM" id="SSF48452">
    <property type="entry name" value="TPR-like"/>
    <property type="match status" value="2"/>
</dbReference>
<evidence type="ECO:0000313" key="11">
    <source>
        <dbReference type="Proteomes" id="UP000282759"/>
    </source>
</evidence>
<evidence type="ECO:0000259" key="9">
    <source>
        <dbReference type="PROSITE" id="PS50109"/>
    </source>
</evidence>
<evidence type="ECO:0000256" key="4">
    <source>
        <dbReference type="ARBA" id="ARBA00022679"/>
    </source>
</evidence>
<evidence type="ECO:0000256" key="7">
    <source>
        <dbReference type="PROSITE-ProRule" id="PRU00339"/>
    </source>
</evidence>
<gene>
    <name evidence="10" type="ORF">EOD41_13410</name>
</gene>
<dbReference type="RefSeq" id="WP_127705725.1">
    <property type="nucleotide sequence ID" value="NZ_SACK01000005.1"/>
</dbReference>
<dbReference type="SMART" id="SM00028">
    <property type="entry name" value="TPR"/>
    <property type="match status" value="5"/>
</dbReference>
<dbReference type="Proteomes" id="UP000282759">
    <property type="component" value="Unassembled WGS sequence"/>
</dbReference>
<dbReference type="InterPro" id="IPR036097">
    <property type="entry name" value="HisK_dim/P_sf"/>
</dbReference>
<keyword evidence="8" id="KW-1133">Transmembrane helix</keyword>
<dbReference type="InterPro" id="IPR003661">
    <property type="entry name" value="HisK_dim/P_dom"/>
</dbReference>
<feature type="repeat" description="TPR" evidence="7">
    <location>
        <begin position="165"/>
        <end position="198"/>
    </location>
</feature>
<dbReference type="Gene3D" id="1.25.40.10">
    <property type="entry name" value="Tetratricopeptide repeat domain"/>
    <property type="match status" value="1"/>
</dbReference>
<comment type="catalytic activity">
    <reaction evidence="1">
        <text>ATP + protein L-histidine = ADP + protein N-phospho-L-histidine.</text>
        <dbReference type="EC" id="2.7.13.3"/>
    </reaction>
</comment>
<dbReference type="InterPro" id="IPR019734">
    <property type="entry name" value="TPR_rpt"/>
</dbReference>
<dbReference type="Gene3D" id="1.10.287.130">
    <property type="match status" value="1"/>
</dbReference>
<dbReference type="SMART" id="SM00388">
    <property type="entry name" value="HisKA"/>
    <property type="match status" value="1"/>
</dbReference>
<keyword evidence="3" id="KW-0597">Phosphoprotein</keyword>
<dbReference type="InterPro" id="IPR050351">
    <property type="entry name" value="BphY/WalK/GraS-like"/>
</dbReference>
<evidence type="ECO:0000256" key="6">
    <source>
        <dbReference type="ARBA" id="ARBA00023012"/>
    </source>
</evidence>
<keyword evidence="5" id="KW-0418">Kinase</keyword>
<feature type="transmembrane region" description="Helical" evidence="8">
    <location>
        <begin position="356"/>
        <end position="375"/>
    </location>
</feature>
<reference evidence="10 11" key="1">
    <citation type="submission" date="2019-01" db="EMBL/GenBank/DDBJ databases">
        <authorList>
            <person name="Chen W.-M."/>
        </authorList>
    </citation>
    <scope>NUCLEOTIDE SEQUENCE [LARGE SCALE GENOMIC DNA]</scope>
    <source>
        <strain evidence="10 11">YBJ-36</strain>
    </source>
</reference>
<feature type="domain" description="Histidine kinase" evidence="9">
    <location>
        <begin position="423"/>
        <end position="640"/>
    </location>
</feature>
<feature type="repeat" description="TPR" evidence="7">
    <location>
        <begin position="125"/>
        <end position="158"/>
    </location>
</feature>
<dbReference type="GO" id="GO:0004721">
    <property type="term" value="F:phosphoprotein phosphatase activity"/>
    <property type="evidence" value="ECO:0007669"/>
    <property type="project" value="TreeGrafter"/>
</dbReference>
<keyword evidence="8" id="KW-0472">Membrane</keyword>
<dbReference type="InterPro" id="IPR005467">
    <property type="entry name" value="His_kinase_dom"/>
</dbReference>
<dbReference type="Gene3D" id="3.30.565.10">
    <property type="entry name" value="Histidine kinase-like ATPase, C-terminal domain"/>
    <property type="match status" value="1"/>
</dbReference>
<dbReference type="InterPro" id="IPR036890">
    <property type="entry name" value="HATPase_C_sf"/>
</dbReference>
<comment type="caution">
    <text evidence="10">The sequence shown here is derived from an EMBL/GenBank/DDBJ whole genome shotgun (WGS) entry which is preliminary data.</text>
</comment>
<dbReference type="Pfam" id="PF00512">
    <property type="entry name" value="HisKA"/>
    <property type="match status" value="1"/>
</dbReference>
<keyword evidence="8" id="KW-0812">Transmembrane</keyword>
<dbReference type="SMART" id="SM00387">
    <property type="entry name" value="HATPase_c"/>
    <property type="match status" value="1"/>
</dbReference>
<dbReference type="PROSITE" id="PS50109">
    <property type="entry name" value="HIS_KIN"/>
    <property type="match status" value="1"/>
</dbReference>
<dbReference type="GO" id="GO:0000155">
    <property type="term" value="F:phosphorelay sensor kinase activity"/>
    <property type="evidence" value="ECO:0007669"/>
    <property type="project" value="InterPro"/>
</dbReference>
<feature type="repeat" description="TPR" evidence="7">
    <location>
        <begin position="205"/>
        <end position="238"/>
    </location>
</feature>
<dbReference type="Pfam" id="PF13424">
    <property type="entry name" value="TPR_12"/>
    <property type="match status" value="1"/>
</dbReference>
<protein>
    <recommendedName>
        <fullName evidence="2">histidine kinase</fullName>
        <ecNumber evidence="2">2.7.13.3</ecNumber>
    </recommendedName>
</protein>
<dbReference type="PRINTS" id="PR00344">
    <property type="entry name" value="BCTRLSENSOR"/>
</dbReference>
<organism evidence="10 11">
    <name type="scientific">Mucilaginibacter limnophilus</name>
    <dbReference type="NCBI Taxonomy" id="1932778"/>
    <lineage>
        <taxon>Bacteria</taxon>
        <taxon>Pseudomonadati</taxon>
        <taxon>Bacteroidota</taxon>
        <taxon>Sphingobacteriia</taxon>
        <taxon>Sphingobacteriales</taxon>
        <taxon>Sphingobacteriaceae</taxon>
        <taxon>Mucilaginibacter</taxon>
    </lineage>
</organism>
<dbReference type="PANTHER" id="PTHR45453">
    <property type="entry name" value="PHOSPHATE REGULON SENSOR PROTEIN PHOR"/>
    <property type="match status" value="1"/>
</dbReference>